<dbReference type="InterPro" id="IPR050540">
    <property type="entry name" value="F-actin_Monoox_Mical"/>
</dbReference>
<dbReference type="SUPFAM" id="SSF47576">
    <property type="entry name" value="Calponin-homology domain, CH-domain"/>
    <property type="match status" value="1"/>
</dbReference>
<evidence type="ECO:0000259" key="1">
    <source>
        <dbReference type="PROSITE" id="PS50021"/>
    </source>
</evidence>
<feature type="non-terminal residue" evidence="2">
    <location>
        <position position="38"/>
    </location>
</feature>
<dbReference type="AlphaFoldDB" id="Q4SCW0"/>
<sequence>QNIEITNFSTSWEDGLAFCAIYHTYRPDLIAYSTLDPA</sequence>
<comment type="caution">
    <text evidence="2">The sequence shown here is derived from an EMBL/GenBank/DDBJ whole genome shotgun (WGS) entry which is preliminary data.</text>
</comment>
<reference evidence="2" key="2">
    <citation type="submission" date="2004-02" db="EMBL/GenBank/DDBJ databases">
        <authorList>
            <consortium name="Genoscope"/>
            <consortium name="Whitehead Institute Centre for Genome Research"/>
        </authorList>
    </citation>
    <scope>NUCLEOTIDE SEQUENCE</scope>
</reference>
<reference evidence="2" key="1">
    <citation type="journal article" date="2004" name="Nature">
        <title>Genome duplication in the teleost fish Tetraodon nigroviridis reveals the early vertebrate proto-karyotype.</title>
        <authorList>
            <person name="Jaillon O."/>
            <person name="Aury J.-M."/>
            <person name="Brunet F."/>
            <person name="Petit J.-L."/>
            <person name="Stange-Thomann N."/>
            <person name="Mauceli E."/>
            <person name="Bouneau L."/>
            <person name="Fischer C."/>
            <person name="Ozouf-Costaz C."/>
            <person name="Bernot A."/>
            <person name="Nicaud S."/>
            <person name="Jaffe D."/>
            <person name="Fisher S."/>
            <person name="Lutfalla G."/>
            <person name="Dossat C."/>
            <person name="Segurens B."/>
            <person name="Dasilva C."/>
            <person name="Salanoubat M."/>
            <person name="Levy M."/>
            <person name="Boudet N."/>
            <person name="Castellano S."/>
            <person name="Anthouard V."/>
            <person name="Jubin C."/>
            <person name="Castelli V."/>
            <person name="Katinka M."/>
            <person name="Vacherie B."/>
            <person name="Biemont C."/>
            <person name="Skalli Z."/>
            <person name="Cattolico L."/>
            <person name="Poulain J."/>
            <person name="De Berardinis V."/>
            <person name="Cruaud C."/>
            <person name="Duprat S."/>
            <person name="Brottier P."/>
            <person name="Coutanceau J.-P."/>
            <person name="Gouzy J."/>
            <person name="Parra G."/>
            <person name="Lardier G."/>
            <person name="Chapple C."/>
            <person name="McKernan K.J."/>
            <person name="McEwan P."/>
            <person name="Bosak S."/>
            <person name="Kellis M."/>
            <person name="Volff J.-N."/>
            <person name="Guigo R."/>
            <person name="Zody M.C."/>
            <person name="Mesirov J."/>
            <person name="Lindblad-Toh K."/>
            <person name="Birren B."/>
            <person name="Nusbaum C."/>
            <person name="Kahn D."/>
            <person name="Robinson-Rechavi M."/>
            <person name="Laudet V."/>
            <person name="Schachter V."/>
            <person name="Quetier F."/>
            <person name="Saurin W."/>
            <person name="Scarpelli C."/>
            <person name="Wincker P."/>
            <person name="Lander E.S."/>
            <person name="Weissenbach J."/>
            <person name="Roest Crollius H."/>
        </authorList>
    </citation>
    <scope>NUCLEOTIDE SEQUENCE [LARGE SCALE GENOMIC DNA]</scope>
</reference>
<protein>
    <submittedName>
        <fullName evidence="2">(spotted green pufferfish) hypothetical protein</fullName>
    </submittedName>
</protein>
<evidence type="ECO:0000313" key="2">
    <source>
        <dbReference type="EMBL" id="CAG01522.1"/>
    </source>
</evidence>
<dbReference type="InterPro" id="IPR036872">
    <property type="entry name" value="CH_dom_sf"/>
</dbReference>
<dbReference type="PROSITE" id="PS50021">
    <property type="entry name" value="CH"/>
    <property type="match status" value="1"/>
</dbReference>
<dbReference type="EMBL" id="CAAE01014647">
    <property type="protein sequence ID" value="CAG01522.1"/>
    <property type="molecule type" value="Genomic_DNA"/>
</dbReference>
<proteinExistence type="predicted"/>
<dbReference type="OrthoDB" id="21607at2759"/>
<dbReference type="KEGG" id="tng:GSTEN00020315G001"/>
<dbReference type="PANTHER" id="PTHR23167:SF46">
    <property type="entry name" value="EPS15 HOMOLOGY DOMAIN CONTAINING PROTEIN-BINDING PROTEIN 1, ISOFORM F"/>
    <property type="match status" value="1"/>
</dbReference>
<name>Q4SCW0_TETNG</name>
<organism evidence="2">
    <name type="scientific">Tetraodon nigroviridis</name>
    <name type="common">Spotted green pufferfish</name>
    <name type="synonym">Chelonodon nigroviridis</name>
    <dbReference type="NCBI Taxonomy" id="99883"/>
    <lineage>
        <taxon>Eukaryota</taxon>
        <taxon>Metazoa</taxon>
        <taxon>Chordata</taxon>
        <taxon>Craniata</taxon>
        <taxon>Vertebrata</taxon>
        <taxon>Euteleostomi</taxon>
        <taxon>Actinopterygii</taxon>
        <taxon>Neopterygii</taxon>
        <taxon>Teleostei</taxon>
        <taxon>Neoteleostei</taxon>
        <taxon>Acanthomorphata</taxon>
        <taxon>Eupercaria</taxon>
        <taxon>Tetraodontiformes</taxon>
        <taxon>Tetradontoidea</taxon>
        <taxon>Tetraodontidae</taxon>
        <taxon>Tetraodon</taxon>
    </lineage>
</organism>
<dbReference type="Gene3D" id="1.10.418.10">
    <property type="entry name" value="Calponin-like domain"/>
    <property type="match status" value="1"/>
</dbReference>
<feature type="non-terminal residue" evidence="2">
    <location>
        <position position="1"/>
    </location>
</feature>
<feature type="domain" description="Calponin-homology (CH)" evidence="1">
    <location>
        <begin position="1"/>
        <end position="38"/>
    </location>
</feature>
<dbReference type="InterPro" id="IPR001715">
    <property type="entry name" value="CH_dom"/>
</dbReference>
<dbReference type="Pfam" id="PF00307">
    <property type="entry name" value="CH"/>
    <property type="match status" value="1"/>
</dbReference>
<gene>
    <name evidence="2" type="ORF">GSTENG00020315001</name>
</gene>
<dbReference type="PANTHER" id="PTHR23167">
    <property type="entry name" value="CALPONIN HOMOLOGY DOMAIN-CONTAINING PROTEIN DDB_G0272472-RELATED"/>
    <property type="match status" value="1"/>
</dbReference>
<accession>Q4SCW0</accession>